<sequence length="406" mass="46042">MSRLPPQQLSARRVATLKNGVISDGGNLWLVARHPSKVWTFRYTSPVSGKRREMGLGSAHTLSLADARRHAAEARNLLIERIDPLDKRREEERERAQKAANVMTFAMAADRFIQEHAPAWRDRKGEATWRGSLEKHIFPTFGEKSVRGVETDDVLAALRPIWLTTTETAQRLRARIERILDYAKGHGWREGENPARWKGHLAAILPKPTAIKRVKHHPAVKREDMPAVFAALCRLSETGIGAKALRFLCLTAARSGEVRGARWGEIDEANRIWTVPAERMKAGKEHRVPLTDGAMAVLEEMRPLRRQNEGDYIFPGARRGRPMSVLAMSYALHEAAGTKDVTVHGLRSTFRDWVAEETDYPSEVAEMALAHVIGNKVEAAYRRGDLFDKRRDMMKEWEKLIYIVKD</sequence>
<dbReference type="InterPro" id="IPR013762">
    <property type="entry name" value="Integrase-like_cat_sf"/>
</dbReference>
<dbReference type="Proteomes" id="UP000032683">
    <property type="component" value="Unassembled WGS sequence"/>
</dbReference>
<dbReference type="Pfam" id="PF00589">
    <property type="entry name" value="Phage_integrase"/>
    <property type="match status" value="1"/>
</dbReference>
<dbReference type="InterPro" id="IPR011010">
    <property type="entry name" value="DNA_brk_join_enz"/>
</dbReference>
<dbReference type="Gene3D" id="1.10.443.10">
    <property type="entry name" value="Intergrase catalytic core"/>
    <property type="match status" value="1"/>
</dbReference>
<dbReference type="AlphaFoldDB" id="A0A0D6QCD3"/>
<evidence type="ECO:0000256" key="2">
    <source>
        <dbReference type="ARBA" id="ARBA00022908"/>
    </source>
</evidence>
<dbReference type="InterPro" id="IPR053876">
    <property type="entry name" value="Phage_int_M"/>
</dbReference>
<protein>
    <submittedName>
        <fullName evidence="6">Phage integrase</fullName>
    </submittedName>
</protein>
<feature type="domain" description="Tyr recombinase" evidence="5">
    <location>
        <begin position="215"/>
        <end position="395"/>
    </location>
</feature>
<dbReference type="PANTHER" id="PTHR30629:SF2">
    <property type="entry name" value="PROPHAGE INTEGRASE INTS-RELATED"/>
    <property type="match status" value="1"/>
</dbReference>
<dbReference type="SUPFAM" id="SSF56349">
    <property type="entry name" value="DNA breaking-rejoining enzymes"/>
    <property type="match status" value="1"/>
</dbReference>
<dbReference type="Pfam" id="PF13356">
    <property type="entry name" value="Arm-DNA-bind_3"/>
    <property type="match status" value="1"/>
</dbReference>
<evidence type="ECO:0000313" key="7">
    <source>
        <dbReference type="Proteomes" id="UP000032683"/>
    </source>
</evidence>
<accession>A0A0D6QCD3</accession>
<dbReference type="InterPro" id="IPR038488">
    <property type="entry name" value="Integrase_DNA-bd_sf"/>
</dbReference>
<dbReference type="GO" id="GO:0003677">
    <property type="term" value="F:DNA binding"/>
    <property type="evidence" value="ECO:0007669"/>
    <property type="project" value="UniProtKB-KW"/>
</dbReference>
<reference evidence="6 7" key="1">
    <citation type="submission" date="2012-11" db="EMBL/GenBank/DDBJ databases">
        <title>Whole genome sequence of Gluconacetobacter xylinus NBRC 13693.</title>
        <authorList>
            <person name="Azuma Y."/>
            <person name="Higashiura N."/>
            <person name="Hirakawa H."/>
            <person name="Matsushita K."/>
        </authorList>
    </citation>
    <scope>NUCLEOTIDE SEQUENCE [LARGE SCALE GENOMIC DNA]</scope>
    <source>
        <strain evidence="6 7">NBRC 13693</strain>
    </source>
</reference>
<dbReference type="Gene3D" id="1.10.150.130">
    <property type="match status" value="1"/>
</dbReference>
<dbReference type="CDD" id="cd00801">
    <property type="entry name" value="INT_P4_C"/>
    <property type="match status" value="1"/>
</dbReference>
<keyword evidence="4" id="KW-0233">DNA recombination</keyword>
<dbReference type="EMBL" id="BANJ01000112">
    <property type="protein sequence ID" value="GAO01085.1"/>
    <property type="molecule type" value="Genomic_DNA"/>
</dbReference>
<evidence type="ECO:0000256" key="3">
    <source>
        <dbReference type="ARBA" id="ARBA00023125"/>
    </source>
</evidence>
<keyword evidence="3" id="KW-0238">DNA-binding</keyword>
<evidence type="ECO:0000256" key="1">
    <source>
        <dbReference type="ARBA" id="ARBA00008857"/>
    </source>
</evidence>
<dbReference type="GO" id="GO:0015074">
    <property type="term" value="P:DNA integration"/>
    <property type="evidence" value="ECO:0007669"/>
    <property type="project" value="UniProtKB-KW"/>
</dbReference>
<proteinExistence type="inferred from homology"/>
<dbReference type="InterPro" id="IPR025166">
    <property type="entry name" value="Integrase_DNA_bind_dom"/>
</dbReference>
<dbReference type="PANTHER" id="PTHR30629">
    <property type="entry name" value="PROPHAGE INTEGRASE"/>
    <property type="match status" value="1"/>
</dbReference>
<dbReference type="InterPro" id="IPR010998">
    <property type="entry name" value="Integrase_recombinase_N"/>
</dbReference>
<dbReference type="Pfam" id="PF22022">
    <property type="entry name" value="Phage_int_M"/>
    <property type="match status" value="1"/>
</dbReference>
<dbReference type="GO" id="GO:0006310">
    <property type="term" value="P:DNA recombination"/>
    <property type="evidence" value="ECO:0007669"/>
    <property type="project" value="UniProtKB-KW"/>
</dbReference>
<organism evidence="6 7">
    <name type="scientific">Komagataeibacter xylinus NBRC 13693</name>
    <dbReference type="NCBI Taxonomy" id="1234668"/>
    <lineage>
        <taxon>Bacteria</taxon>
        <taxon>Pseudomonadati</taxon>
        <taxon>Pseudomonadota</taxon>
        <taxon>Alphaproteobacteria</taxon>
        <taxon>Acetobacterales</taxon>
        <taxon>Acetobacteraceae</taxon>
        <taxon>Komagataeibacter</taxon>
    </lineage>
</organism>
<dbReference type="RefSeq" id="WP_048857230.1">
    <property type="nucleotide sequence ID" value="NZ_BANJ01000112.1"/>
</dbReference>
<evidence type="ECO:0000313" key="6">
    <source>
        <dbReference type="EMBL" id="GAO01085.1"/>
    </source>
</evidence>
<evidence type="ECO:0000259" key="5">
    <source>
        <dbReference type="PROSITE" id="PS51898"/>
    </source>
</evidence>
<gene>
    <name evidence="6" type="ORF">Gxy13693_113_002</name>
</gene>
<keyword evidence="2" id="KW-0229">DNA integration</keyword>
<dbReference type="Gene3D" id="3.30.160.390">
    <property type="entry name" value="Integrase, DNA-binding domain"/>
    <property type="match status" value="1"/>
</dbReference>
<evidence type="ECO:0000256" key="4">
    <source>
        <dbReference type="ARBA" id="ARBA00023172"/>
    </source>
</evidence>
<comment type="similarity">
    <text evidence="1">Belongs to the 'phage' integrase family.</text>
</comment>
<comment type="caution">
    <text evidence="6">The sequence shown here is derived from an EMBL/GenBank/DDBJ whole genome shotgun (WGS) entry which is preliminary data.</text>
</comment>
<dbReference type="InterPro" id="IPR002104">
    <property type="entry name" value="Integrase_catalytic"/>
</dbReference>
<dbReference type="PROSITE" id="PS51898">
    <property type="entry name" value="TYR_RECOMBINASE"/>
    <property type="match status" value="1"/>
</dbReference>
<dbReference type="InterPro" id="IPR050808">
    <property type="entry name" value="Phage_Integrase"/>
</dbReference>
<name>A0A0D6QCD3_KOMXY</name>